<protein>
    <submittedName>
        <fullName evidence="1">Uncharacterized protein</fullName>
    </submittedName>
</protein>
<sequence>MEYAHVSDTWRIFVLRCQMGGNEKGKGLRSACAVFLCEDSSAGICREHQSRTGFADRRAKSSLVAAFPQCHGSSGNS</sequence>
<dbReference type="Proteomes" id="UP001497522">
    <property type="component" value="Chromosome 4"/>
</dbReference>
<keyword evidence="2" id="KW-1185">Reference proteome</keyword>
<gene>
    <name evidence="1" type="ORF">CSSPJE1EN2_LOCUS17404</name>
</gene>
<organism evidence="1 2">
    <name type="scientific">Sphagnum jensenii</name>
    <dbReference type="NCBI Taxonomy" id="128206"/>
    <lineage>
        <taxon>Eukaryota</taxon>
        <taxon>Viridiplantae</taxon>
        <taxon>Streptophyta</taxon>
        <taxon>Embryophyta</taxon>
        <taxon>Bryophyta</taxon>
        <taxon>Sphagnophytina</taxon>
        <taxon>Sphagnopsida</taxon>
        <taxon>Sphagnales</taxon>
        <taxon>Sphagnaceae</taxon>
        <taxon>Sphagnum</taxon>
    </lineage>
</organism>
<name>A0ABP1BIR4_9BRYO</name>
<proteinExistence type="predicted"/>
<evidence type="ECO:0000313" key="2">
    <source>
        <dbReference type="Proteomes" id="UP001497522"/>
    </source>
</evidence>
<dbReference type="EMBL" id="OZ023705">
    <property type="protein sequence ID" value="CAK9875155.1"/>
    <property type="molecule type" value="Genomic_DNA"/>
</dbReference>
<evidence type="ECO:0000313" key="1">
    <source>
        <dbReference type="EMBL" id="CAK9875155.1"/>
    </source>
</evidence>
<accession>A0ABP1BIR4</accession>
<reference evidence="1" key="1">
    <citation type="submission" date="2024-03" db="EMBL/GenBank/DDBJ databases">
        <authorList>
            <consortium name="ELIXIR-Norway"/>
            <consortium name="Elixir Norway"/>
        </authorList>
    </citation>
    <scope>NUCLEOTIDE SEQUENCE</scope>
</reference>